<dbReference type="EMBL" id="FAXC01000336">
    <property type="protein sequence ID" value="CUV09986.1"/>
    <property type="molecule type" value="Genomic_DNA"/>
</dbReference>
<dbReference type="AlphaFoldDB" id="A0A160VGV5"/>
<proteinExistence type="predicted"/>
<sequence length="37" mass="4044">MIIPSITIVVTNSIIVNPDAQRMDFVLLTEGTPSLPF</sequence>
<accession>A0A160VGV5</accession>
<name>A0A160VGV5_9ZZZZ</name>
<organism evidence="1">
    <name type="scientific">hydrothermal vent metagenome</name>
    <dbReference type="NCBI Taxonomy" id="652676"/>
    <lineage>
        <taxon>unclassified sequences</taxon>
        <taxon>metagenomes</taxon>
        <taxon>ecological metagenomes</taxon>
    </lineage>
</organism>
<evidence type="ECO:0000313" key="1">
    <source>
        <dbReference type="EMBL" id="CUV09986.1"/>
    </source>
</evidence>
<protein>
    <submittedName>
        <fullName evidence="1">Uncharacterized protein</fullName>
    </submittedName>
</protein>
<gene>
    <name evidence="1" type="ORF">MGWOODY_Mmi1028</name>
</gene>
<reference evidence="1" key="1">
    <citation type="submission" date="2015-10" db="EMBL/GenBank/DDBJ databases">
        <authorList>
            <person name="Gilbert D.G."/>
        </authorList>
    </citation>
    <scope>NUCLEOTIDE SEQUENCE</scope>
</reference>